<keyword evidence="3" id="KW-1185">Reference proteome</keyword>
<feature type="region of interest" description="Disordered" evidence="1">
    <location>
        <begin position="1"/>
        <end position="21"/>
    </location>
</feature>
<proteinExistence type="predicted"/>
<name>A0AAV4VQT8_9ARAC</name>
<dbReference type="Proteomes" id="UP001054837">
    <property type="component" value="Unassembled WGS sequence"/>
</dbReference>
<evidence type="ECO:0000313" key="3">
    <source>
        <dbReference type="Proteomes" id="UP001054837"/>
    </source>
</evidence>
<feature type="compositionally biased region" description="Basic and acidic residues" evidence="1">
    <location>
        <begin position="7"/>
        <end position="17"/>
    </location>
</feature>
<evidence type="ECO:0000313" key="2">
    <source>
        <dbReference type="EMBL" id="GIY72846.1"/>
    </source>
</evidence>
<protein>
    <submittedName>
        <fullName evidence="2">Uncharacterized protein</fullName>
    </submittedName>
</protein>
<accession>A0AAV4VQT8</accession>
<comment type="caution">
    <text evidence="2">The sequence shown here is derived from an EMBL/GenBank/DDBJ whole genome shotgun (WGS) entry which is preliminary data.</text>
</comment>
<sequence>MSRRRLGKSETERRPEMRISPNHCNLPGFSRGKKNLFFSLEILTVNPFWDFLPFFPFIYFGNEEWLDSPSLDGLVLIAVRRINCSDRGQACWYKTLYTLSLDTANNYRINSSIWDTKPLHLIRITVLFQFRLKRPSYICPTFPTMPRLINPPFHVLEEIREVGDGKETGNETLPKSLQSPRLFKREKTPFFS</sequence>
<reference evidence="2 3" key="1">
    <citation type="submission" date="2021-06" db="EMBL/GenBank/DDBJ databases">
        <title>Caerostris darwini draft genome.</title>
        <authorList>
            <person name="Kono N."/>
            <person name="Arakawa K."/>
        </authorList>
    </citation>
    <scope>NUCLEOTIDE SEQUENCE [LARGE SCALE GENOMIC DNA]</scope>
</reference>
<gene>
    <name evidence="2" type="ORF">CDAR_305741</name>
</gene>
<evidence type="ECO:0000256" key="1">
    <source>
        <dbReference type="SAM" id="MobiDB-lite"/>
    </source>
</evidence>
<dbReference type="AlphaFoldDB" id="A0AAV4VQT8"/>
<organism evidence="2 3">
    <name type="scientific">Caerostris darwini</name>
    <dbReference type="NCBI Taxonomy" id="1538125"/>
    <lineage>
        <taxon>Eukaryota</taxon>
        <taxon>Metazoa</taxon>
        <taxon>Ecdysozoa</taxon>
        <taxon>Arthropoda</taxon>
        <taxon>Chelicerata</taxon>
        <taxon>Arachnida</taxon>
        <taxon>Araneae</taxon>
        <taxon>Araneomorphae</taxon>
        <taxon>Entelegynae</taxon>
        <taxon>Araneoidea</taxon>
        <taxon>Araneidae</taxon>
        <taxon>Caerostris</taxon>
    </lineage>
</organism>
<dbReference type="EMBL" id="BPLQ01013528">
    <property type="protein sequence ID" value="GIY72846.1"/>
    <property type="molecule type" value="Genomic_DNA"/>
</dbReference>